<evidence type="ECO:0000259" key="2">
    <source>
        <dbReference type="Pfam" id="PF00646"/>
    </source>
</evidence>
<dbReference type="HOGENOM" id="CLU_041463_0_0_1"/>
<dbReference type="Gene3D" id="3.80.10.10">
    <property type="entry name" value="Ribonuclease Inhibitor"/>
    <property type="match status" value="1"/>
</dbReference>
<dbReference type="EMBL" id="KB908592">
    <property type="protein sequence ID" value="EOA86575.1"/>
    <property type="molecule type" value="Genomic_DNA"/>
</dbReference>
<feature type="compositionally biased region" description="Low complexity" evidence="1">
    <location>
        <begin position="489"/>
        <end position="501"/>
    </location>
</feature>
<proteinExistence type="predicted"/>
<feature type="region of interest" description="Disordered" evidence="1">
    <location>
        <begin position="1"/>
        <end position="20"/>
    </location>
</feature>
<feature type="region of interest" description="Disordered" evidence="1">
    <location>
        <begin position="486"/>
        <end position="507"/>
    </location>
</feature>
<dbReference type="eggNOG" id="ENOG502SZXU">
    <property type="taxonomic scope" value="Eukaryota"/>
</dbReference>
<reference evidence="3 4" key="1">
    <citation type="journal article" date="2012" name="PLoS Pathog.">
        <title>Diverse lifestyles and strategies of plant pathogenesis encoded in the genomes of eighteen Dothideomycetes fungi.</title>
        <authorList>
            <person name="Ohm R.A."/>
            <person name="Feau N."/>
            <person name="Henrissat B."/>
            <person name="Schoch C.L."/>
            <person name="Horwitz B.A."/>
            <person name="Barry K.W."/>
            <person name="Condon B.J."/>
            <person name="Copeland A.C."/>
            <person name="Dhillon B."/>
            <person name="Glaser F."/>
            <person name="Hesse C.N."/>
            <person name="Kosti I."/>
            <person name="LaButti K."/>
            <person name="Lindquist E.A."/>
            <person name="Lucas S."/>
            <person name="Salamov A.A."/>
            <person name="Bradshaw R.E."/>
            <person name="Ciuffetti L."/>
            <person name="Hamelin R.C."/>
            <person name="Kema G.H.J."/>
            <person name="Lawrence C."/>
            <person name="Scott J.A."/>
            <person name="Spatafora J.W."/>
            <person name="Turgeon B.G."/>
            <person name="de Wit P.J.G.M."/>
            <person name="Zhong S."/>
            <person name="Goodwin S.B."/>
            <person name="Grigoriev I.V."/>
        </authorList>
    </citation>
    <scope>NUCLEOTIDE SEQUENCE [LARGE SCALE GENOMIC DNA]</scope>
    <source>
        <strain evidence="4">28A</strain>
    </source>
</reference>
<accession>R0INP4</accession>
<dbReference type="CDD" id="cd09917">
    <property type="entry name" value="F-box_SF"/>
    <property type="match status" value="1"/>
</dbReference>
<dbReference type="OrthoDB" id="2520703at2759"/>
<protein>
    <recommendedName>
        <fullName evidence="2">F-box domain-containing protein</fullName>
    </recommendedName>
</protein>
<dbReference type="GeneID" id="19404678"/>
<dbReference type="Pfam" id="PF00646">
    <property type="entry name" value="F-box"/>
    <property type="match status" value="1"/>
</dbReference>
<dbReference type="InterPro" id="IPR001810">
    <property type="entry name" value="F-box_dom"/>
</dbReference>
<sequence length="507" mass="58700">MTIINEHDFPPLPRTDAKQKEADEICRLREQEPGTTLHDLPDELILEISEHLRRMERKLHRARTLLNFALTSRRLYRIITEMVYARFSNTYGEPYLFLRTMISNPQLARLVRDVDITIEYETRAVGPHTPTAQDKKVIKEGLRALDIPYWKDCATDCYGSTEKDHGVMRNSTILLFTPNVTSIRIECSYEYETPCPVWVAFISRAVMGRFGNAHGFERLRSITIVMSLTDVIAVSPLFHIQSLRTLQLHRVRECSEYDDQLQPNYDEENIRKIQRLIPQACNNLEELVVENIFYTEDCLEALIASSRRLKVFKTRAATSNLLPESRRLPTSKSKTVIGMLGRHKTSLETLHVDRDDETDRDFPDKAHVRNNMKAFTSLKELSCPLAAIMTGKKDRFVERLPPSLVTFRTHFRNRTCDLDWIGGLEHMLANYEAHIPQLCELRVETPYYSQSEYKETVKRLARPSAKAGIVFSHAIRHYEYWHDPEDTVSESSESSDDVSMSSDEDRG</sequence>
<organism evidence="3 4">
    <name type="scientific">Exserohilum turcicum (strain 28A)</name>
    <name type="common">Northern leaf blight fungus</name>
    <name type="synonym">Setosphaeria turcica</name>
    <dbReference type="NCBI Taxonomy" id="671987"/>
    <lineage>
        <taxon>Eukaryota</taxon>
        <taxon>Fungi</taxon>
        <taxon>Dikarya</taxon>
        <taxon>Ascomycota</taxon>
        <taxon>Pezizomycotina</taxon>
        <taxon>Dothideomycetes</taxon>
        <taxon>Pleosporomycetidae</taxon>
        <taxon>Pleosporales</taxon>
        <taxon>Pleosporineae</taxon>
        <taxon>Pleosporaceae</taxon>
        <taxon>Exserohilum</taxon>
    </lineage>
</organism>
<dbReference type="STRING" id="671987.R0INP4"/>
<dbReference type="InterPro" id="IPR032675">
    <property type="entry name" value="LRR_dom_sf"/>
</dbReference>
<reference evidence="3 4" key="2">
    <citation type="journal article" date="2013" name="PLoS Genet.">
        <title>Comparative genome structure, secondary metabolite, and effector coding capacity across Cochliobolus pathogens.</title>
        <authorList>
            <person name="Condon B.J."/>
            <person name="Leng Y."/>
            <person name="Wu D."/>
            <person name="Bushley K.E."/>
            <person name="Ohm R.A."/>
            <person name="Otillar R."/>
            <person name="Martin J."/>
            <person name="Schackwitz W."/>
            <person name="Grimwood J."/>
            <person name="MohdZainudin N."/>
            <person name="Xue C."/>
            <person name="Wang R."/>
            <person name="Manning V.A."/>
            <person name="Dhillon B."/>
            <person name="Tu Z.J."/>
            <person name="Steffenson B.J."/>
            <person name="Salamov A."/>
            <person name="Sun H."/>
            <person name="Lowry S."/>
            <person name="LaButti K."/>
            <person name="Han J."/>
            <person name="Copeland A."/>
            <person name="Lindquist E."/>
            <person name="Barry K."/>
            <person name="Schmutz J."/>
            <person name="Baker S.E."/>
            <person name="Ciuffetti L.M."/>
            <person name="Grigoriev I.V."/>
            <person name="Zhong S."/>
            <person name="Turgeon B.G."/>
        </authorList>
    </citation>
    <scope>NUCLEOTIDE SEQUENCE [LARGE SCALE GENOMIC DNA]</scope>
    <source>
        <strain evidence="4">28A</strain>
    </source>
</reference>
<gene>
    <name evidence="3" type="ORF">SETTUDRAFT_41182</name>
</gene>
<dbReference type="AlphaFoldDB" id="R0INP4"/>
<feature type="domain" description="F-box" evidence="2">
    <location>
        <begin position="37"/>
        <end position="81"/>
    </location>
</feature>
<evidence type="ECO:0000313" key="3">
    <source>
        <dbReference type="EMBL" id="EOA86575.1"/>
    </source>
</evidence>
<evidence type="ECO:0000256" key="1">
    <source>
        <dbReference type="SAM" id="MobiDB-lite"/>
    </source>
</evidence>
<keyword evidence="4" id="KW-1185">Reference proteome</keyword>
<evidence type="ECO:0000313" key="4">
    <source>
        <dbReference type="Proteomes" id="UP000016935"/>
    </source>
</evidence>
<name>R0INP4_EXST2</name>
<dbReference type="RefSeq" id="XP_008025101.1">
    <property type="nucleotide sequence ID" value="XM_008026910.1"/>
</dbReference>
<dbReference type="Proteomes" id="UP000016935">
    <property type="component" value="Unassembled WGS sequence"/>
</dbReference>